<reference evidence="8 10" key="1">
    <citation type="journal article" date="2008" name="Science">
        <title>The Physcomitrella genome reveals evolutionary insights into the conquest of land by plants.</title>
        <authorList>
            <person name="Rensing S."/>
            <person name="Lang D."/>
            <person name="Zimmer A."/>
            <person name="Terry A."/>
            <person name="Salamov A."/>
            <person name="Shapiro H."/>
            <person name="Nishiyama T."/>
            <person name="Perroud P.-F."/>
            <person name="Lindquist E."/>
            <person name="Kamisugi Y."/>
            <person name="Tanahashi T."/>
            <person name="Sakakibara K."/>
            <person name="Fujita T."/>
            <person name="Oishi K."/>
            <person name="Shin-I T."/>
            <person name="Kuroki Y."/>
            <person name="Toyoda A."/>
            <person name="Suzuki Y."/>
            <person name="Hashimoto A."/>
            <person name="Yamaguchi K."/>
            <person name="Sugano A."/>
            <person name="Kohara Y."/>
            <person name="Fujiyama A."/>
            <person name="Anterola A."/>
            <person name="Aoki S."/>
            <person name="Ashton N."/>
            <person name="Barbazuk W.B."/>
            <person name="Barker E."/>
            <person name="Bennetzen J."/>
            <person name="Bezanilla M."/>
            <person name="Blankenship R."/>
            <person name="Cho S.H."/>
            <person name="Dutcher S."/>
            <person name="Estelle M."/>
            <person name="Fawcett J.A."/>
            <person name="Gundlach H."/>
            <person name="Hanada K."/>
            <person name="Heyl A."/>
            <person name="Hicks K.A."/>
            <person name="Hugh J."/>
            <person name="Lohr M."/>
            <person name="Mayer K."/>
            <person name="Melkozernov A."/>
            <person name="Murata T."/>
            <person name="Nelson D."/>
            <person name="Pils B."/>
            <person name="Prigge M."/>
            <person name="Reiss B."/>
            <person name="Renner T."/>
            <person name="Rombauts S."/>
            <person name="Rushton P."/>
            <person name="Sanderfoot A."/>
            <person name="Schween G."/>
            <person name="Shiu S.-H."/>
            <person name="Stueber K."/>
            <person name="Theodoulou F.L."/>
            <person name="Tu H."/>
            <person name="Van de Peer Y."/>
            <person name="Verrier P.J."/>
            <person name="Waters E."/>
            <person name="Wood A."/>
            <person name="Yang L."/>
            <person name="Cove D."/>
            <person name="Cuming A."/>
            <person name="Hasebe M."/>
            <person name="Lucas S."/>
            <person name="Mishler D.B."/>
            <person name="Reski R."/>
            <person name="Grigoriev I."/>
            <person name="Quatrano R.S."/>
            <person name="Boore J.L."/>
        </authorList>
    </citation>
    <scope>NUCLEOTIDE SEQUENCE [LARGE SCALE GENOMIC DNA]</scope>
    <source>
        <strain evidence="9 10">cv. Gransden 2004</strain>
    </source>
</reference>
<evidence type="ECO:0000313" key="9">
    <source>
        <dbReference type="EnsemblPlants" id="Pp3c25_5130V3.1"/>
    </source>
</evidence>
<dbReference type="GO" id="GO:0000287">
    <property type="term" value="F:magnesium ion binding"/>
    <property type="evidence" value="ECO:0007669"/>
    <property type="project" value="InterPro"/>
</dbReference>
<dbReference type="EnsemblPlants" id="Pp3c25_5130V3.2">
    <property type="protein sequence ID" value="Pp3c25_5130V3.2"/>
    <property type="gene ID" value="Pp3c25_5130"/>
</dbReference>
<dbReference type="GO" id="GO:0006796">
    <property type="term" value="P:phosphate-containing compound metabolic process"/>
    <property type="evidence" value="ECO:0000318"/>
    <property type="project" value="GO_Central"/>
</dbReference>
<dbReference type="SUPFAM" id="SSF50324">
    <property type="entry name" value="Inorganic pyrophosphatase"/>
    <property type="match status" value="1"/>
</dbReference>
<evidence type="ECO:0000256" key="6">
    <source>
        <dbReference type="ARBA" id="ARBA00022842"/>
    </source>
</evidence>
<dbReference type="FunFam" id="3.90.80.10:FF:000007">
    <property type="entry name" value="Inorganic pyrophosphatase, mitochondrial"/>
    <property type="match status" value="1"/>
</dbReference>
<keyword evidence="4" id="KW-0479">Metal-binding</keyword>
<comment type="cofactor">
    <cofactor evidence="1">
        <name>Mg(2+)</name>
        <dbReference type="ChEBI" id="CHEBI:18420"/>
    </cofactor>
</comment>
<dbReference type="Proteomes" id="UP000006727">
    <property type="component" value="Chromosome 25"/>
</dbReference>
<dbReference type="OrthoDB" id="1608002at2759"/>
<name>A0A2K1IDU4_PHYPA</name>
<dbReference type="Gene3D" id="3.90.80.10">
    <property type="entry name" value="Inorganic pyrophosphatase"/>
    <property type="match status" value="1"/>
</dbReference>
<dbReference type="PANTHER" id="PTHR10286">
    <property type="entry name" value="INORGANIC PYROPHOSPHATASE"/>
    <property type="match status" value="1"/>
</dbReference>
<comment type="similarity">
    <text evidence="2">Belongs to the PPase family.</text>
</comment>
<evidence type="ECO:0000256" key="1">
    <source>
        <dbReference type="ARBA" id="ARBA00001946"/>
    </source>
</evidence>
<dbReference type="InterPro" id="IPR008162">
    <property type="entry name" value="Pyrophosphatase"/>
</dbReference>
<dbReference type="EnsemblPlants" id="Pp3c25_5130V3.1">
    <property type="protein sequence ID" value="Pp3c25_5130V3.1"/>
    <property type="gene ID" value="Pp3c25_5130"/>
</dbReference>
<comment type="catalytic activity">
    <reaction evidence="7">
        <text>diphosphate + H2O = 2 phosphate + H(+)</text>
        <dbReference type="Rhea" id="RHEA:24576"/>
        <dbReference type="ChEBI" id="CHEBI:15377"/>
        <dbReference type="ChEBI" id="CHEBI:15378"/>
        <dbReference type="ChEBI" id="CHEBI:33019"/>
        <dbReference type="ChEBI" id="CHEBI:43474"/>
        <dbReference type="EC" id="3.6.1.1"/>
    </reaction>
</comment>
<dbReference type="GeneID" id="112277212"/>
<dbReference type="PROSITE" id="PS00387">
    <property type="entry name" value="PPASE"/>
    <property type="match status" value="1"/>
</dbReference>
<proteinExistence type="inferred from homology"/>
<sequence>MAVTGAMVTRCAFLLPQCMGGSTVVRGSGRQTMAFSSSSIPTLSLRAAPLRHSFMPSSTRNFHSCRVVFSKCVTREEGEIDSATYRVFLSDETGRPMSPWHDIPLDAGDGRFNFVVKVPKDTRRKMEVATCEPFTPFRQDINENGDLRSFPHNMNWNYGLLPQTWEDPQVLNRDVENARGDNDPVDVVEIGERQAKLGEVLKVKVLAVWAMIDEGDLDWKVVVISVDDPKAHLVNNVADVEEHFPGTLTAIRDWFRDYQIPDGKPANRFGLDNKPAEKDYALTVISETHAVWAKYFKW</sequence>
<evidence type="ECO:0000313" key="10">
    <source>
        <dbReference type="Proteomes" id="UP000006727"/>
    </source>
</evidence>
<dbReference type="Gramene" id="Pp3c25_5130V3.2">
    <property type="protein sequence ID" value="Pp3c25_5130V3.2"/>
    <property type="gene ID" value="Pp3c25_5130"/>
</dbReference>
<keyword evidence="5" id="KW-0378">Hydrolase</keyword>
<gene>
    <name evidence="9" type="primary">LOC112277212</name>
    <name evidence="8" type="ORF">PHYPA_029603</name>
</gene>
<dbReference type="InterPro" id="IPR036649">
    <property type="entry name" value="Pyrophosphatase_sf"/>
</dbReference>
<dbReference type="EC" id="3.6.1.1" evidence="3"/>
<dbReference type="CDD" id="cd00412">
    <property type="entry name" value="pyrophosphatase"/>
    <property type="match status" value="1"/>
</dbReference>
<evidence type="ECO:0000256" key="5">
    <source>
        <dbReference type="ARBA" id="ARBA00022801"/>
    </source>
</evidence>
<dbReference type="Gramene" id="Pp3c25_5130V3.1">
    <property type="protein sequence ID" value="Pp3c25_5130V3.1"/>
    <property type="gene ID" value="Pp3c25_5130"/>
</dbReference>
<evidence type="ECO:0000256" key="4">
    <source>
        <dbReference type="ARBA" id="ARBA00022723"/>
    </source>
</evidence>
<evidence type="ECO:0000256" key="2">
    <source>
        <dbReference type="ARBA" id="ARBA00006220"/>
    </source>
</evidence>
<dbReference type="GO" id="GO:0004427">
    <property type="term" value="F:inorganic diphosphate phosphatase activity"/>
    <property type="evidence" value="ECO:0000318"/>
    <property type="project" value="GO_Central"/>
</dbReference>
<reference evidence="8 10" key="2">
    <citation type="journal article" date="2018" name="Plant J.">
        <title>The Physcomitrella patens chromosome-scale assembly reveals moss genome structure and evolution.</title>
        <authorList>
            <person name="Lang D."/>
            <person name="Ullrich K.K."/>
            <person name="Murat F."/>
            <person name="Fuchs J."/>
            <person name="Jenkins J."/>
            <person name="Haas F.B."/>
            <person name="Piednoel M."/>
            <person name="Gundlach H."/>
            <person name="Van Bel M."/>
            <person name="Meyberg R."/>
            <person name="Vives C."/>
            <person name="Morata J."/>
            <person name="Symeonidi A."/>
            <person name="Hiss M."/>
            <person name="Muchero W."/>
            <person name="Kamisugi Y."/>
            <person name="Saleh O."/>
            <person name="Blanc G."/>
            <person name="Decker E.L."/>
            <person name="van Gessel N."/>
            <person name="Grimwood J."/>
            <person name="Hayes R.D."/>
            <person name="Graham S.W."/>
            <person name="Gunter L.E."/>
            <person name="McDaniel S.F."/>
            <person name="Hoernstein S.N.W."/>
            <person name="Larsson A."/>
            <person name="Li F.W."/>
            <person name="Perroud P.F."/>
            <person name="Phillips J."/>
            <person name="Ranjan P."/>
            <person name="Rokshar D.S."/>
            <person name="Rothfels C.J."/>
            <person name="Schneider L."/>
            <person name="Shu S."/>
            <person name="Stevenson D.W."/>
            <person name="Thummler F."/>
            <person name="Tillich M."/>
            <person name="Villarreal Aguilar J.C."/>
            <person name="Widiez T."/>
            <person name="Wong G.K."/>
            <person name="Wymore A."/>
            <person name="Zhang Y."/>
            <person name="Zimmer A.D."/>
            <person name="Quatrano R.S."/>
            <person name="Mayer K.F.X."/>
            <person name="Goodstein D."/>
            <person name="Casacuberta J.M."/>
            <person name="Vandepoele K."/>
            <person name="Reski R."/>
            <person name="Cuming A.C."/>
            <person name="Tuskan G.A."/>
            <person name="Maumus F."/>
            <person name="Salse J."/>
            <person name="Schmutz J."/>
            <person name="Rensing S.A."/>
        </authorList>
    </citation>
    <scope>NUCLEOTIDE SEQUENCE [LARGE SCALE GENOMIC DNA]</scope>
    <source>
        <strain evidence="9 10">cv. Gransden 2004</strain>
    </source>
</reference>
<dbReference type="EMBL" id="ABEU02000025">
    <property type="protein sequence ID" value="PNR27451.1"/>
    <property type="molecule type" value="Genomic_DNA"/>
</dbReference>
<dbReference type="AlphaFoldDB" id="A0A2K1IDU4"/>
<protein>
    <recommendedName>
        <fullName evidence="3">inorganic diphosphatase</fullName>
        <ecNumber evidence="3">3.6.1.1</ecNumber>
    </recommendedName>
</protein>
<keyword evidence="6" id="KW-0460">Magnesium</keyword>
<dbReference type="Pfam" id="PF00719">
    <property type="entry name" value="Pyrophosphatase"/>
    <property type="match status" value="1"/>
</dbReference>
<dbReference type="RefSeq" id="XP_024365057.1">
    <property type="nucleotide sequence ID" value="XM_024509289.2"/>
</dbReference>
<keyword evidence="10" id="KW-1185">Reference proteome</keyword>
<organism evidence="8">
    <name type="scientific">Physcomitrium patens</name>
    <name type="common">Spreading-leaved earth moss</name>
    <name type="synonym">Physcomitrella patens</name>
    <dbReference type="NCBI Taxonomy" id="3218"/>
    <lineage>
        <taxon>Eukaryota</taxon>
        <taxon>Viridiplantae</taxon>
        <taxon>Streptophyta</taxon>
        <taxon>Embryophyta</taxon>
        <taxon>Bryophyta</taxon>
        <taxon>Bryophytina</taxon>
        <taxon>Bryopsida</taxon>
        <taxon>Funariidae</taxon>
        <taxon>Funariales</taxon>
        <taxon>Funariaceae</taxon>
        <taxon>Physcomitrium</taxon>
    </lineage>
</organism>
<evidence type="ECO:0000256" key="7">
    <source>
        <dbReference type="ARBA" id="ARBA00047820"/>
    </source>
</evidence>
<dbReference type="GO" id="GO:0005737">
    <property type="term" value="C:cytoplasm"/>
    <property type="evidence" value="ECO:0007669"/>
    <property type="project" value="InterPro"/>
</dbReference>
<dbReference type="STRING" id="3218.A0A2K1IDU4"/>
<accession>A0A2K1IDU4</accession>
<dbReference type="PaxDb" id="3218-PP1S412_44V6.1"/>
<reference evidence="9" key="3">
    <citation type="submission" date="2020-12" db="UniProtKB">
        <authorList>
            <consortium name="EnsemblPlants"/>
        </authorList>
    </citation>
    <scope>IDENTIFICATION</scope>
</reference>
<evidence type="ECO:0000256" key="3">
    <source>
        <dbReference type="ARBA" id="ARBA00012146"/>
    </source>
</evidence>
<evidence type="ECO:0000313" key="8">
    <source>
        <dbReference type="EMBL" id="PNR27451.1"/>
    </source>
</evidence>